<dbReference type="InterPro" id="IPR027417">
    <property type="entry name" value="P-loop_NTPase"/>
</dbReference>
<dbReference type="SUPFAM" id="SSF52540">
    <property type="entry name" value="P-loop containing nucleoside triphosphate hydrolases"/>
    <property type="match status" value="1"/>
</dbReference>
<dbReference type="InterPro" id="IPR037257">
    <property type="entry name" value="T2SS_E_N_sf"/>
</dbReference>
<dbReference type="AlphaFoldDB" id="A0A0K8MDX9"/>
<comment type="caution">
    <text evidence="5">The sequence shown here is derived from an EMBL/GenBank/DDBJ whole genome shotgun (WGS) entry which is preliminary data.</text>
</comment>
<dbReference type="InterPro" id="IPR001482">
    <property type="entry name" value="T2SS/T4SS_dom"/>
</dbReference>
<organism evidence="5 6">
    <name type="scientific">Caedimonas varicaedens</name>
    <dbReference type="NCBI Taxonomy" id="1629334"/>
    <lineage>
        <taxon>Bacteria</taxon>
        <taxon>Pseudomonadati</taxon>
        <taxon>Pseudomonadota</taxon>
        <taxon>Alphaproteobacteria</taxon>
        <taxon>Holosporales</taxon>
        <taxon>Caedimonadaceae</taxon>
        <taxon>Caedimonas</taxon>
    </lineage>
</organism>
<dbReference type="Pfam" id="PF00437">
    <property type="entry name" value="T2SSE"/>
    <property type="match status" value="1"/>
</dbReference>
<accession>A0A0K8MDX9</accession>
<evidence type="ECO:0000256" key="3">
    <source>
        <dbReference type="ARBA" id="ARBA00022840"/>
    </source>
</evidence>
<comment type="similarity">
    <text evidence="1">Belongs to the GSP E family.</text>
</comment>
<dbReference type="EMBL" id="BBVC01000079">
    <property type="protein sequence ID" value="GAO98682.1"/>
    <property type="molecule type" value="Genomic_DNA"/>
</dbReference>
<dbReference type="SUPFAM" id="SSF160246">
    <property type="entry name" value="EspE N-terminal domain-like"/>
    <property type="match status" value="1"/>
</dbReference>
<evidence type="ECO:0000256" key="1">
    <source>
        <dbReference type="ARBA" id="ARBA00006611"/>
    </source>
</evidence>
<dbReference type="GO" id="GO:0016887">
    <property type="term" value="F:ATP hydrolysis activity"/>
    <property type="evidence" value="ECO:0007669"/>
    <property type="project" value="TreeGrafter"/>
</dbReference>
<dbReference type="Proteomes" id="UP000036771">
    <property type="component" value="Unassembled WGS sequence"/>
</dbReference>
<keyword evidence="6" id="KW-1185">Reference proteome</keyword>
<dbReference type="SMART" id="SM00382">
    <property type="entry name" value="AAA"/>
    <property type="match status" value="1"/>
</dbReference>
<evidence type="ECO:0000256" key="2">
    <source>
        <dbReference type="ARBA" id="ARBA00022741"/>
    </source>
</evidence>
<name>A0A0K8MDX9_9PROT</name>
<feature type="domain" description="AAA+ ATPase" evidence="4">
    <location>
        <begin position="318"/>
        <end position="460"/>
    </location>
</feature>
<evidence type="ECO:0000313" key="5">
    <source>
        <dbReference type="EMBL" id="GAO98682.1"/>
    </source>
</evidence>
<keyword evidence="2" id="KW-0547">Nucleotide-binding</keyword>
<sequence length="553" mass="62556">MEKVLQIRKNDAYLKDQGISFIDTLLDSGMITSDQLHIAKVEHLKSGKPLDTLLVDLGFLSDQLLIETKSSLAGYLKFDMQKTLIDRKLLRILPRHDAETLRILPLYHAEYDFHVAVCDPEDLRIFDRLRALYKGISHFTVYIATPAELFKAIDQYYGYKRSLGGLLQACNDRTSSDLQSYETAGVPFLQALFVDAVKHRASDIHFEPEDKFVCIRYRIDGVLRQICAFHQQYWSMLCVRLKIISGLNIAESRLPQDGRFSLNVCGRDVDFRASSLPTQHGENIVIRILDKRSSLQPLEELGLTALQTEKIKNLLQTPDGVFIITGPTGSGKTTTLYSMLHYLSAASVNIMTLEDPIEYALPHIRQVEIQDPGGITFAEGVRAILRQDPDIIFIGEIRDEATAKMAIRASMTGHLVFTTLHTQDVFGVFPRLFDLGLTPRFLEGNLKGILSQRLLRKLCPECKKRTISDNRMIFMAKGCETCSYTGYWGRTSVAEILPITEDIEELIGRQSTTLELKRYVQTQGFQTLVQEALAKVYAGETSLEEMHRVIGRA</sequence>
<dbReference type="Gene3D" id="3.40.50.300">
    <property type="entry name" value="P-loop containing nucleotide triphosphate hydrolases"/>
    <property type="match status" value="1"/>
</dbReference>
<dbReference type="GO" id="GO:0005886">
    <property type="term" value="C:plasma membrane"/>
    <property type="evidence" value="ECO:0007669"/>
    <property type="project" value="TreeGrafter"/>
</dbReference>
<dbReference type="Pfam" id="PF05157">
    <property type="entry name" value="MshEN"/>
    <property type="match status" value="1"/>
</dbReference>
<dbReference type="PANTHER" id="PTHR30258">
    <property type="entry name" value="TYPE II SECRETION SYSTEM PROTEIN GSPE-RELATED"/>
    <property type="match status" value="1"/>
</dbReference>
<dbReference type="STRING" id="1629334.Cva_01346"/>
<dbReference type="Gene3D" id="3.30.300.160">
    <property type="entry name" value="Type II secretion system, protein E, N-terminal domain"/>
    <property type="match status" value="1"/>
</dbReference>
<evidence type="ECO:0000259" key="4">
    <source>
        <dbReference type="SMART" id="SM00382"/>
    </source>
</evidence>
<dbReference type="InterPro" id="IPR007831">
    <property type="entry name" value="T2SS_GspE_N"/>
</dbReference>
<keyword evidence="3" id="KW-0067">ATP-binding</keyword>
<proteinExistence type="inferred from homology"/>
<protein>
    <submittedName>
        <fullName evidence="5">Type II secretion system protein E</fullName>
    </submittedName>
</protein>
<dbReference type="PANTHER" id="PTHR30258:SF2">
    <property type="entry name" value="COMG OPERON PROTEIN 1"/>
    <property type="match status" value="1"/>
</dbReference>
<evidence type="ECO:0000313" key="6">
    <source>
        <dbReference type="Proteomes" id="UP000036771"/>
    </source>
</evidence>
<dbReference type="CDD" id="cd01129">
    <property type="entry name" value="PulE-GspE-like"/>
    <property type="match status" value="1"/>
</dbReference>
<dbReference type="InterPro" id="IPR003593">
    <property type="entry name" value="AAA+_ATPase"/>
</dbReference>
<reference evidence="5 6" key="1">
    <citation type="submission" date="2015-03" db="EMBL/GenBank/DDBJ databases">
        <title>Caedibacter varicaedens, whole genome shotgun sequence.</title>
        <authorList>
            <person name="Suzuki H."/>
            <person name="Dapper A.L."/>
            <person name="Gibson A.K."/>
            <person name="Jackson C."/>
            <person name="Lee H."/>
            <person name="Pejaver V.R."/>
            <person name="Doak T."/>
            <person name="Lynch M."/>
        </authorList>
    </citation>
    <scope>NUCLEOTIDE SEQUENCE [LARGE SCALE GENOMIC DNA]</scope>
</reference>
<dbReference type="OrthoDB" id="9804785at2"/>
<dbReference type="Gene3D" id="3.30.450.90">
    <property type="match status" value="1"/>
</dbReference>
<gene>
    <name evidence="5" type="primary">epsE</name>
    <name evidence="5" type="ORF">Cva_01346</name>
</gene>
<dbReference type="GO" id="GO:0005524">
    <property type="term" value="F:ATP binding"/>
    <property type="evidence" value="ECO:0007669"/>
    <property type="project" value="UniProtKB-KW"/>
</dbReference>